<evidence type="ECO:0008006" key="6">
    <source>
        <dbReference type="Google" id="ProtNLM"/>
    </source>
</evidence>
<dbReference type="Pfam" id="PF01632">
    <property type="entry name" value="Ribosomal_L35p"/>
    <property type="match status" value="1"/>
</dbReference>
<dbReference type="InterPro" id="IPR037229">
    <property type="entry name" value="Ribosomal_bL35_sf"/>
</dbReference>
<evidence type="ECO:0000313" key="5">
    <source>
        <dbReference type="EMBL" id="KKN22005.1"/>
    </source>
</evidence>
<dbReference type="Gene3D" id="4.10.410.60">
    <property type="match status" value="1"/>
</dbReference>
<gene>
    <name evidence="5" type="ORF">LCGC14_0919570</name>
</gene>
<sequence>MPKIRSHRGAMKRFKTTKKGQIKRNRACTGHLKEKKSSAKKRVLRKSTLLNKKDVRRIKKLMA</sequence>
<evidence type="ECO:0000256" key="1">
    <source>
        <dbReference type="ARBA" id="ARBA00006598"/>
    </source>
</evidence>
<evidence type="ECO:0000256" key="2">
    <source>
        <dbReference type="ARBA" id="ARBA00022980"/>
    </source>
</evidence>
<comment type="similarity">
    <text evidence="1">Belongs to the bacterial ribosomal protein bL35 family.</text>
</comment>
<dbReference type="NCBIfam" id="TIGR00001">
    <property type="entry name" value="rpmI_bact"/>
    <property type="match status" value="1"/>
</dbReference>
<dbReference type="FunFam" id="4.10.410.60:FF:000001">
    <property type="entry name" value="50S ribosomal protein L35"/>
    <property type="match status" value="1"/>
</dbReference>
<dbReference type="PANTHER" id="PTHR33343">
    <property type="entry name" value="54S RIBOSOMAL PROTEIN BL35M"/>
    <property type="match status" value="1"/>
</dbReference>
<dbReference type="EMBL" id="LAZR01003100">
    <property type="protein sequence ID" value="KKN22005.1"/>
    <property type="molecule type" value="Genomic_DNA"/>
</dbReference>
<proteinExistence type="inferred from homology"/>
<reference evidence="5" key="1">
    <citation type="journal article" date="2015" name="Nature">
        <title>Complex archaea that bridge the gap between prokaryotes and eukaryotes.</title>
        <authorList>
            <person name="Spang A."/>
            <person name="Saw J.H."/>
            <person name="Jorgensen S.L."/>
            <person name="Zaremba-Niedzwiedzka K."/>
            <person name="Martijn J."/>
            <person name="Lind A.E."/>
            <person name="van Eijk R."/>
            <person name="Schleper C."/>
            <person name="Guy L."/>
            <person name="Ettema T.J."/>
        </authorList>
    </citation>
    <scope>NUCLEOTIDE SEQUENCE</scope>
</reference>
<keyword evidence="3" id="KW-0687">Ribonucleoprotein</keyword>
<evidence type="ECO:0000256" key="4">
    <source>
        <dbReference type="SAM" id="MobiDB-lite"/>
    </source>
</evidence>
<evidence type="ECO:0000256" key="3">
    <source>
        <dbReference type="ARBA" id="ARBA00023274"/>
    </source>
</evidence>
<name>A0A0F9NRC1_9ZZZZ</name>
<dbReference type="PANTHER" id="PTHR33343:SF1">
    <property type="entry name" value="LARGE RIBOSOMAL SUBUNIT PROTEIN BL35M"/>
    <property type="match status" value="1"/>
</dbReference>
<protein>
    <recommendedName>
        <fullName evidence="6">50S ribosomal protein L35</fullName>
    </recommendedName>
</protein>
<dbReference type="AlphaFoldDB" id="A0A0F9NRC1"/>
<keyword evidence="2" id="KW-0689">Ribosomal protein</keyword>
<accession>A0A0F9NRC1</accession>
<comment type="caution">
    <text evidence="5">The sequence shown here is derived from an EMBL/GenBank/DDBJ whole genome shotgun (WGS) entry which is preliminary data.</text>
</comment>
<dbReference type="GO" id="GO:0006412">
    <property type="term" value="P:translation"/>
    <property type="evidence" value="ECO:0007669"/>
    <property type="project" value="InterPro"/>
</dbReference>
<dbReference type="PRINTS" id="PR00064">
    <property type="entry name" value="RIBOSOMALL35"/>
</dbReference>
<dbReference type="GO" id="GO:0022625">
    <property type="term" value="C:cytosolic large ribosomal subunit"/>
    <property type="evidence" value="ECO:0007669"/>
    <property type="project" value="TreeGrafter"/>
</dbReference>
<dbReference type="InterPro" id="IPR021137">
    <property type="entry name" value="Ribosomal_bL35-like"/>
</dbReference>
<dbReference type="InterPro" id="IPR001706">
    <property type="entry name" value="Ribosomal_bL35"/>
</dbReference>
<dbReference type="SUPFAM" id="SSF143034">
    <property type="entry name" value="L35p-like"/>
    <property type="match status" value="1"/>
</dbReference>
<dbReference type="GO" id="GO:0003735">
    <property type="term" value="F:structural constituent of ribosome"/>
    <property type="evidence" value="ECO:0007669"/>
    <property type="project" value="InterPro"/>
</dbReference>
<dbReference type="HAMAP" id="MF_00514">
    <property type="entry name" value="Ribosomal_bL35"/>
    <property type="match status" value="1"/>
</dbReference>
<organism evidence="5">
    <name type="scientific">marine sediment metagenome</name>
    <dbReference type="NCBI Taxonomy" id="412755"/>
    <lineage>
        <taxon>unclassified sequences</taxon>
        <taxon>metagenomes</taxon>
        <taxon>ecological metagenomes</taxon>
    </lineage>
</organism>
<feature type="region of interest" description="Disordered" evidence="4">
    <location>
        <begin position="1"/>
        <end position="23"/>
    </location>
</feature>